<dbReference type="InterPro" id="IPR036188">
    <property type="entry name" value="FAD/NAD-bd_sf"/>
</dbReference>
<protein>
    <recommendedName>
        <fullName evidence="10">FAD/NAD(P)-binding domain-containing protein</fullName>
    </recommendedName>
</protein>
<dbReference type="RefSeq" id="XP_034012241.1">
    <property type="nucleotide sequence ID" value="XM_034155661.1"/>
</dbReference>
<comment type="caution">
    <text evidence="8">The sequence shown here is derived from an EMBL/GenBank/DDBJ whole genome shotgun (WGS) entry which is preliminary data.</text>
</comment>
<evidence type="ECO:0000313" key="9">
    <source>
        <dbReference type="Proteomes" id="UP000449547"/>
    </source>
</evidence>
<comment type="cofactor">
    <cofactor evidence="1">
        <name>FAD</name>
        <dbReference type="ChEBI" id="CHEBI:57692"/>
    </cofactor>
</comment>
<dbReference type="FunFam" id="3.50.50.60:FF:000138">
    <property type="entry name" value="Flavin-containing monooxygenase"/>
    <property type="match status" value="1"/>
</dbReference>
<dbReference type="Gene3D" id="3.50.50.60">
    <property type="entry name" value="FAD/NAD(P)-binding domain"/>
    <property type="match status" value="2"/>
</dbReference>
<evidence type="ECO:0000256" key="2">
    <source>
        <dbReference type="ARBA" id="ARBA00009183"/>
    </source>
</evidence>
<evidence type="ECO:0000256" key="1">
    <source>
        <dbReference type="ARBA" id="ARBA00001974"/>
    </source>
</evidence>
<evidence type="ECO:0000256" key="4">
    <source>
        <dbReference type="ARBA" id="ARBA00022827"/>
    </source>
</evidence>
<sequence length="453" mass="51091">MTAPRFPRVAVIGGGPAGMASAKALALEPNKLTAIDVYERRDRLGGIWYYMNTPKDNVLPPIPSTSCEDHEVVLKPGFISSMYTYLETNLQVKLMEYSNLPFEGGDFPPRTKVYDYLNEYAKTIPESVNVKFNSDVDEVKKEGDVWKVTSNGELIEYDAVIVANGHFDLPFIPNVFGLSEWNEKRPNTVTHSKYFVTSEPYKGKTVLVVGNAWSGIDVAVQVGVVAKKVYVSSRTPEKITKIDLSSVEEVGVITEFDHENQRVILADGTVLENIDAVIYCTGYLYQMPFLKTYGDLITEHVIKGLFHQTLYVEDPSISFVALQKGVLPMPLSELQAAMIARVYSGRLALPPTCHMRAMSNAEYEARGDKIHEFNYPLDVELYRSYFKVLADRPGLLDSGLIPVYWDDEMKKARSETKDLKLARIKEIFKWAEHLRKEGKPFTLAPHKRGEFGH</sequence>
<keyword evidence="3" id="KW-0285">Flavoprotein</keyword>
<dbReference type="Pfam" id="PF13450">
    <property type="entry name" value="NAD_binding_8"/>
    <property type="match status" value="1"/>
</dbReference>
<dbReference type="PRINTS" id="PR00370">
    <property type="entry name" value="FMOXYGENASE"/>
</dbReference>
<dbReference type="OMA" id="MVTPLWK"/>
<evidence type="ECO:0000256" key="5">
    <source>
        <dbReference type="ARBA" id="ARBA00022857"/>
    </source>
</evidence>
<keyword evidence="9" id="KW-1185">Reference proteome</keyword>
<dbReference type="GO" id="GO:0050660">
    <property type="term" value="F:flavin adenine dinucleotide binding"/>
    <property type="evidence" value="ECO:0007669"/>
    <property type="project" value="InterPro"/>
</dbReference>
<reference evidence="8 9" key="1">
    <citation type="submission" date="2019-07" db="EMBL/GenBank/DDBJ databases">
        <title>Genome assembly of two rare yeast pathogens: Diutina rugosa and Trichomonascus ciferrii.</title>
        <authorList>
            <person name="Mixao V."/>
            <person name="Saus E."/>
            <person name="Hansen A."/>
            <person name="Lass-Flor C."/>
            <person name="Gabaldon T."/>
        </authorList>
    </citation>
    <scope>NUCLEOTIDE SEQUENCE [LARGE SCALE GENOMIC DNA]</scope>
    <source>
        <strain evidence="8 9">CBS 613</strain>
    </source>
</reference>
<keyword evidence="5" id="KW-0521">NADP</keyword>
<evidence type="ECO:0000256" key="6">
    <source>
        <dbReference type="ARBA" id="ARBA00023002"/>
    </source>
</evidence>
<dbReference type="GO" id="GO:0050661">
    <property type="term" value="F:NADP binding"/>
    <property type="evidence" value="ECO:0007669"/>
    <property type="project" value="InterPro"/>
</dbReference>
<dbReference type="Pfam" id="PF13738">
    <property type="entry name" value="Pyr_redox_3"/>
    <property type="match status" value="1"/>
</dbReference>
<evidence type="ECO:0000256" key="3">
    <source>
        <dbReference type="ARBA" id="ARBA00022630"/>
    </source>
</evidence>
<dbReference type="GO" id="GO:0016709">
    <property type="term" value="F:oxidoreductase activity, acting on paired donors, with incorporation or reduction of molecular oxygen, NAD(P)H as one donor, and incorporation of one atom of oxygen"/>
    <property type="evidence" value="ECO:0007669"/>
    <property type="project" value="UniProtKB-ARBA"/>
</dbReference>
<evidence type="ECO:0008006" key="10">
    <source>
        <dbReference type="Google" id="ProtNLM"/>
    </source>
</evidence>
<evidence type="ECO:0000313" key="8">
    <source>
        <dbReference type="EMBL" id="KAA8902159.1"/>
    </source>
</evidence>
<dbReference type="VEuPathDB" id="FungiDB:DIURU_002953"/>
<organism evidence="8 9">
    <name type="scientific">Diutina rugosa</name>
    <name type="common">Yeast</name>
    <name type="synonym">Candida rugosa</name>
    <dbReference type="NCBI Taxonomy" id="5481"/>
    <lineage>
        <taxon>Eukaryota</taxon>
        <taxon>Fungi</taxon>
        <taxon>Dikarya</taxon>
        <taxon>Ascomycota</taxon>
        <taxon>Saccharomycotina</taxon>
        <taxon>Pichiomycetes</taxon>
        <taxon>Debaryomycetaceae</taxon>
        <taxon>Diutina</taxon>
    </lineage>
</organism>
<keyword evidence="4" id="KW-0274">FAD</keyword>
<evidence type="ECO:0000256" key="7">
    <source>
        <dbReference type="ARBA" id="ARBA00023033"/>
    </source>
</evidence>
<proteinExistence type="inferred from homology"/>
<comment type="similarity">
    <text evidence="2">Belongs to the FMO family.</text>
</comment>
<dbReference type="GeneID" id="54781604"/>
<dbReference type="Proteomes" id="UP000449547">
    <property type="component" value="Unassembled WGS sequence"/>
</dbReference>
<gene>
    <name evidence="8" type="ORF">DIURU_002953</name>
</gene>
<dbReference type="EMBL" id="SWFT01000092">
    <property type="protein sequence ID" value="KAA8902159.1"/>
    <property type="molecule type" value="Genomic_DNA"/>
</dbReference>
<dbReference type="PANTHER" id="PTHR23023">
    <property type="entry name" value="DIMETHYLANILINE MONOOXYGENASE"/>
    <property type="match status" value="1"/>
</dbReference>
<name>A0A642UUK8_DIURU</name>
<keyword evidence="6" id="KW-0560">Oxidoreductase</keyword>
<accession>A0A642UUK8</accession>
<dbReference type="InterPro" id="IPR000960">
    <property type="entry name" value="Flavin_mOase"/>
</dbReference>
<dbReference type="SUPFAM" id="SSF51905">
    <property type="entry name" value="FAD/NAD(P)-binding domain"/>
    <property type="match status" value="1"/>
</dbReference>
<dbReference type="OrthoDB" id="66881at2759"/>
<dbReference type="InterPro" id="IPR050346">
    <property type="entry name" value="FMO-like"/>
</dbReference>
<keyword evidence="7" id="KW-0503">Monooxygenase</keyword>
<dbReference type="AlphaFoldDB" id="A0A642UUK8"/>